<feature type="non-terminal residue" evidence="1">
    <location>
        <position position="1"/>
    </location>
</feature>
<name>A0A0C9WPT1_9AGAR</name>
<dbReference type="Proteomes" id="UP000054477">
    <property type="component" value="Unassembled WGS sequence"/>
</dbReference>
<keyword evidence="2" id="KW-1185">Reference proteome</keyword>
<gene>
    <name evidence="1" type="ORF">K443DRAFT_42449</name>
</gene>
<reference evidence="1 2" key="1">
    <citation type="submission" date="2014-04" db="EMBL/GenBank/DDBJ databases">
        <authorList>
            <consortium name="DOE Joint Genome Institute"/>
            <person name="Kuo A."/>
            <person name="Kohler A."/>
            <person name="Nagy L.G."/>
            <person name="Floudas D."/>
            <person name="Copeland A."/>
            <person name="Barry K.W."/>
            <person name="Cichocki N."/>
            <person name="Veneault-Fourrey C."/>
            <person name="LaButti K."/>
            <person name="Lindquist E.A."/>
            <person name="Lipzen A."/>
            <person name="Lundell T."/>
            <person name="Morin E."/>
            <person name="Murat C."/>
            <person name="Sun H."/>
            <person name="Tunlid A."/>
            <person name="Henrissat B."/>
            <person name="Grigoriev I.V."/>
            <person name="Hibbett D.S."/>
            <person name="Martin F."/>
            <person name="Nordberg H.P."/>
            <person name="Cantor M.N."/>
            <person name="Hua S.X."/>
        </authorList>
    </citation>
    <scope>NUCLEOTIDE SEQUENCE [LARGE SCALE GENOMIC DNA]</scope>
    <source>
        <strain evidence="1 2">LaAM-08-1</strain>
    </source>
</reference>
<proteinExistence type="predicted"/>
<feature type="non-terminal residue" evidence="1">
    <location>
        <position position="91"/>
    </location>
</feature>
<protein>
    <submittedName>
        <fullName evidence="1">Uncharacterized protein</fullName>
    </submittedName>
</protein>
<dbReference type="AlphaFoldDB" id="A0A0C9WPT1"/>
<reference evidence="2" key="2">
    <citation type="submission" date="2015-01" db="EMBL/GenBank/DDBJ databases">
        <title>Evolutionary Origins and Diversification of the Mycorrhizal Mutualists.</title>
        <authorList>
            <consortium name="DOE Joint Genome Institute"/>
            <consortium name="Mycorrhizal Genomics Consortium"/>
            <person name="Kohler A."/>
            <person name="Kuo A."/>
            <person name="Nagy L.G."/>
            <person name="Floudas D."/>
            <person name="Copeland A."/>
            <person name="Barry K.W."/>
            <person name="Cichocki N."/>
            <person name="Veneault-Fourrey C."/>
            <person name="LaButti K."/>
            <person name="Lindquist E.A."/>
            <person name="Lipzen A."/>
            <person name="Lundell T."/>
            <person name="Morin E."/>
            <person name="Murat C."/>
            <person name="Riley R."/>
            <person name="Ohm R."/>
            <person name="Sun H."/>
            <person name="Tunlid A."/>
            <person name="Henrissat B."/>
            <person name="Grigoriev I.V."/>
            <person name="Hibbett D.S."/>
            <person name="Martin F."/>
        </authorList>
    </citation>
    <scope>NUCLEOTIDE SEQUENCE [LARGE SCALE GENOMIC DNA]</scope>
    <source>
        <strain evidence="2">LaAM-08-1</strain>
    </source>
</reference>
<evidence type="ECO:0000313" key="1">
    <source>
        <dbReference type="EMBL" id="KIK00080.1"/>
    </source>
</evidence>
<evidence type="ECO:0000313" key="2">
    <source>
        <dbReference type="Proteomes" id="UP000054477"/>
    </source>
</evidence>
<accession>A0A0C9WPT1</accession>
<organism evidence="1 2">
    <name type="scientific">Laccaria amethystina LaAM-08-1</name>
    <dbReference type="NCBI Taxonomy" id="1095629"/>
    <lineage>
        <taxon>Eukaryota</taxon>
        <taxon>Fungi</taxon>
        <taxon>Dikarya</taxon>
        <taxon>Basidiomycota</taxon>
        <taxon>Agaricomycotina</taxon>
        <taxon>Agaricomycetes</taxon>
        <taxon>Agaricomycetidae</taxon>
        <taxon>Agaricales</taxon>
        <taxon>Agaricineae</taxon>
        <taxon>Hydnangiaceae</taxon>
        <taxon>Laccaria</taxon>
    </lineage>
</organism>
<dbReference type="EMBL" id="KN838633">
    <property type="protein sequence ID" value="KIK00080.1"/>
    <property type="molecule type" value="Genomic_DNA"/>
</dbReference>
<dbReference type="HOGENOM" id="CLU_166283_0_1_1"/>
<sequence length="91" mass="10305">QCGNQMSNDDLYIIRRYCLYNNGKCSLLLVFKSLVKSGFLTQKWATVDRNQSKPLPILRGPQPNQRGPVLFGSVAPKRPVSTAIRTVYTLY</sequence>